<gene>
    <name evidence="1" type="ORF">I4F81_007261</name>
</gene>
<proteinExistence type="predicted"/>
<name>A0ACC3C4H8_PYRYE</name>
<organism evidence="1 2">
    <name type="scientific">Pyropia yezoensis</name>
    <name type="common">Susabi-nori</name>
    <name type="synonym">Porphyra yezoensis</name>
    <dbReference type="NCBI Taxonomy" id="2788"/>
    <lineage>
        <taxon>Eukaryota</taxon>
        <taxon>Rhodophyta</taxon>
        <taxon>Bangiophyceae</taxon>
        <taxon>Bangiales</taxon>
        <taxon>Bangiaceae</taxon>
        <taxon>Pyropia</taxon>
    </lineage>
</organism>
<evidence type="ECO:0000313" key="1">
    <source>
        <dbReference type="EMBL" id="KAK1864717.1"/>
    </source>
</evidence>
<dbReference type="EMBL" id="CM020619">
    <property type="protein sequence ID" value="KAK1864717.1"/>
    <property type="molecule type" value="Genomic_DNA"/>
</dbReference>
<comment type="caution">
    <text evidence="1">The sequence shown here is derived from an EMBL/GenBank/DDBJ whole genome shotgun (WGS) entry which is preliminary data.</text>
</comment>
<protein>
    <submittedName>
        <fullName evidence="1">Uncharacterized protein</fullName>
    </submittedName>
</protein>
<dbReference type="Proteomes" id="UP000798662">
    <property type="component" value="Chromosome 2"/>
</dbReference>
<sequence>MPEVSLIIPTYPFSGAKRGYSRHHLLSYYDMAHLQPSLAFHAVASCAWLWPPAPLAVHRLPFTTGGLRRHVPLLPRGAWASPRLAAAARPSPRLGSTAAAGTAADKDVRALPHFRRALPVTLTGGSPTGGIGDGGDGGDDVVAPALAPAPAPTPPLPPSVGVVIDAETGRGVLVVGVMHGMPASVADVAAVVGGGAGGWAAPAAVVLELCGSRYAALCGREARHSAPVALGWDGEDGTDGAGGGGEGARGVGARPRLELQPPLPPLPASAAVATAATTNATQAAAAAADGDAAPAVAGGDPAVVPPPPPPLAVPKASPSARFGRAVVRFGGVGAAIFAIGLSSLTGVQQAAGMDPGCEFKEAARRAKEVGAPVVLGDNDASVTVRRLYAAFSPLAAVRHFRADAAEAVHRLTTRPARGVSLLGVFGRPRYAVDVGRLLVPTVVASVVIQLAANAVAGGALAHLLAGGAGGGAGGGAASGDVVAVAAVATTMVPSAVSSLPSMTAVVEGLGMGAGLVANAWLASTTLRFLNTLVTERDAVLYDSLRGSVAAVASERMAGGEEERGEAPDWVHSAVGDVRPVGLLWTFRVVCGRSRCAPVLGGHTRRGGGSAVAVVGLLHVNGILRRWEAANAQWESTRACSMAPPAAAPLHCEDGGTNGDVPR</sequence>
<keyword evidence="2" id="KW-1185">Reference proteome</keyword>
<evidence type="ECO:0000313" key="2">
    <source>
        <dbReference type="Proteomes" id="UP000798662"/>
    </source>
</evidence>
<accession>A0ACC3C4H8</accession>
<reference evidence="1" key="1">
    <citation type="submission" date="2019-11" db="EMBL/GenBank/DDBJ databases">
        <title>Nori genome reveals adaptations in red seaweeds to the harsh intertidal environment.</title>
        <authorList>
            <person name="Wang D."/>
            <person name="Mao Y."/>
        </authorList>
    </citation>
    <scope>NUCLEOTIDE SEQUENCE</scope>
    <source>
        <tissue evidence="1">Gametophyte</tissue>
    </source>
</reference>